<organism evidence="5">
    <name type="scientific">Timspurckia oligopyrenoides</name>
    <dbReference type="NCBI Taxonomy" id="708627"/>
    <lineage>
        <taxon>Eukaryota</taxon>
        <taxon>Rhodophyta</taxon>
        <taxon>Bangiophyceae</taxon>
        <taxon>Porphyridiales</taxon>
        <taxon>Porphyridiaceae</taxon>
        <taxon>Timspurckia</taxon>
    </lineage>
</organism>
<feature type="region of interest" description="Disordered" evidence="4">
    <location>
        <begin position="1"/>
        <end position="24"/>
    </location>
</feature>
<evidence type="ECO:0000256" key="4">
    <source>
        <dbReference type="SAM" id="MobiDB-lite"/>
    </source>
</evidence>
<accession>A0A7S0ZFC4</accession>
<feature type="repeat" description="WD" evidence="3">
    <location>
        <begin position="256"/>
        <end position="290"/>
    </location>
</feature>
<evidence type="ECO:0000256" key="1">
    <source>
        <dbReference type="ARBA" id="ARBA00022574"/>
    </source>
</evidence>
<evidence type="ECO:0000313" key="5">
    <source>
        <dbReference type="EMBL" id="CAD8820125.1"/>
    </source>
</evidence>
<dbReference type="AlphaFoldDB" id="A0A7S0ZFC4"/>
<evidence type="ECO:0000256" key="3">
    <source>
        <dbReference type="PROSITE-ProRule" id="PRU00221"/>
    </source>
</evidence>
<dbReference type="PROSITE" id="PS50294">
    <property type="entry name" value="WD_REPEATS_REGION"/>
    <property type="match status" value="1"/>
</dbReference>
<dbReference type="PRINTS" id="PR00320">
    <property type="entry name" value="GPROTEINBRPT"/>
</dbReference>
<dbReference type="InterPro" id="IPR020472">
    <property type="entry name" value="WD40_PAC1"/>
</dbReference>
<reference evidence="5" key="1">
    <citation type="submission" date="2021-01" db="EMBL/GenBank/DDBJ databases">
        <authorList>
            <person name="Corre E."/>
            <person name="Pelletier E."/>
            <person name="Niang G."/>
            <person name="Scheremetjew M."/>
            <person name="Finn R."/>
            <person name="Kale V."/>
            <person name="Holt S."/>
            <person name="Cochrane G."/>
            <person name="Meng A."/>
            <person name="Brown T."/>
            <person name="Cohen L."/>
        </authorList>
    </citation>
    <scope>NUCLEOTIDE SEQUENCE</scope>
    <source>
        <strain evidence="5">CCMP3278</strain>
    </source>
</reference>
<dbReference type="Pfam" id="PF00400">
    <property type="entry name" value="WD40"/>
    <property type="match status" value="4"/>
</dbReference>
<dbReference type="Gene3D" id="2.130.10.10">
    <property type="entry name" value="YVTN repeat-like/Quinoprotein amine dehydrogenase"/>
    <property type="match status" value="1"/>
</dbReference>
<dbReference type="SMART" id="SM00320">
    <property type="entry name" value="WD40"/>
    <property type="match status" value="5"/>
</dbReference>
<dbReference type="PANTHER" id="PTHR10971">
    <property type="entry name" value="MRNA EXPORT FACTOR AND BUB3"/>
    <property type="match status" value="1"/>
</dbReference>
<keyword evidence="2" id="KW-0677">Repeat</keyword>
<proteinExistence type="predicted"/>
<dbReference type="FunFam" id="2.130.10.10:FF:000190">
    <property type="entry name" value="Nuclear pore complex subunit"/>
    <property type="match status" value="1"/>
</dbReference>
<protein>
    <recommendedName>
        <fullName evidence="6">Anaphase-promoting complex subunit 4 WD40 domain-containing protein</fullName>
    </recommendedName>
</protein>
<evidence type="ECO:0000256" key="2">
    <source>
        <dbReference type="ARBA" id="ARBA00022737"/>
    </source>
</evidence>
<sequence>MSAFGSPAAAAPNNPNNDILVSEPPNDGISSMAFSPSALRPKNFLVAGSWDNQVRCWEVQQSGQTVPVGMINHDAPVLSVAWSTDGSAIFSAGCDKTAKMWSPATNQQQLVAQHDAPIKSVLYVSDMGNGSPCIITGSWDKSVKYWDIRQPTGSPIGSVPMSERVYSMDAVGNLLVVATADRKILIYDVRKPTTPYFEKLSMLKYQTRVVSCFPDQTGFAVGSVEGRVSIDHVSEADKKNDFAFKCHRDDGAIYAVNSIAFHEGYGTLATAGSDGGFTFWDKDAKQRLKQFQKLPYPISTSCFNSEGNIYAYAVSYDWSKGAENHNPSNKSYILLHAVQDSEIRSKKGGPPKTGRR</sequence>
<evidence type="ECO:0008006" key="6">
    <source>
        <dbReference type="Google" id="ProtNLM"/>
    </source>
</evidence>
<gene>
    <name evidence="5" type="ORF">TOLI1172_LOCUS4514</name>
</gene>
<dbReference type="EMBL" id="HBFP01006323">
    <property type="protein sequence ID" value="CAD8820125.1"/>
    <property type="molecule type" value="Transcribed_RNA"/>
</dbReference>
<keyword evidence="1 3" id="KW-0853">WD repeat</keyword>
<feature type="repeat" description="WD" evidence="3">
    <location>
        <begin position="70"/>
        <end position="111"/>
    </location>
</feature>
<dbReference type="InterPro" id="IPR015943">
    <property type="entry name" value="WD40/YVTN_repeat-like_dom_sf"/>
</dbReference>
<name>A0A7S0ZFC4_9RHOD</name>
<feature type="repeat" description="WD" evidence="3">
    <location>
        <begin position="111"/>
        <end position="149"/>
    </location>
</feature>
<dbReference type="InterPro" id="IPR036322">
    <property type="entry name" value="WD40_repeat_dom_sf"/>
</dbReference>
<dbReference type="InterPro" id="IPR001680">
    <property type="entry name" value="WD40_rpt"/>
</dbReference>
<dbReference type="PROSITE" id="PS50082">
    <property type="entry name" value="WD_REPEATS_2"/>
    <property type="match status" value="3"/>
</dbReference>
<feature type="compositionally biased region" description="Low complexity" evidence="4">
    <location>
        <begin position="7"/>
        <end position="17"/>
    </location>
</feature>
<dbReference type="SUPFAM" id="SSF50978">
    <property type="entry name" value="WD40 repeat-like"/>
    <property type="match status" value="1"/>
</dbReference>